<name>A0A9D3Z3U5_DREPO</name>
<evidence type="ECO:0000313" key="7">
    <source>
        <dbReference type="Proteomes" id="UP000828390"/>
    </source>
</evidence>
<evidence type="ECO:0000256" key="2">
    <source>
        <dbReference type="ARBA" id="ARBA00022490"/>
    </source>
</evidence>
<reference evidence="6" key="1">
    <citation type="journal article" date="2019" name="bioRxiv">
        <title>The Genome of the Zebra Mussel, Dreissena polymorpha: A Resource for Invasive Species Research.</title>
        <authorList>
            <person name="McCartney M.A."/>
            <person name="Auch B."/>
            <person name="Kono T."/>
            <person name="Mallez S."/>
            <person name="Zhang Y."/>
            <person name="Obille A."/>
            <person name="Becker A."/>
            <person name="Abrahante J.E."/>
            <person name="Garbe J."/>
            <person name="Badalamenti J.P."/>
            <person name="Herman A."/>
            <person name="Mangelson H."/>
            <person name="Liachko I."/>
            <person name="Sullivan S."/>
            <person name="Sone E.D."/>
            <person name="Koren S."/>
            <person name="Silverstein K.A.T."/>
            <person name="Beckman K.B."/>
            <person name="Gohl D.M."/>
        </authorList>
    </citation>
    <scope>NUCLEOTIDE SEQUENCE</scope>
    <source>
        <strain evidence="6">Duluth1</strain>
        <tissue evidence="6">Whole animal</tissue>
    </source>
</reference>
<dbReference type="Proteomes" id="UP000828390">
    <property type="component" value="Unassembled WGS sequence"/>
</dbReference>
<evidence type="ECO:0000313" key="6">
    <source>
        <dbReference type="EMBL" id="KAH3709664.1"/>
    </source>
</evidence>
<dbReference type="Pfam" id="PF24797">
    <property type="entry name" value="Beta-prop_WDR35_TULP_N"/>
    <property type="match status" value="1"/>
</dbReference>
<dbReference type="AlphaFoldDB" id="A0A9D3Z3U5"/>
<organism evidence="6 7">
    <name type="scientific">Dreissena polymorpha</name>
    <name type="common">Zebra mussel</name>
    <name type="synonym">Mytilus polymorpha</name>
    <dbReference type="NCBI Taxonomy" id="45954"/>
    <lineage>
        <taxon>Eukaryota</taxon>
        <taxon>Metazoa</taxon>
        <taxon>Spiralia</taxon>
        <taxon>Lophotrochozoa</taxon>
        <taxon>Mollusca</taxon>
        <taxon>Bivalvia</taxon>
        <taxon>Autobranchia</taxon>
        <taxon>Heteroconchia</taxon>
        <taxon>Euheterodonta</taxon>
        <taxon>Imparidentia</taxon>
        <taxon>Neoheterodontei</taxon>
        <taxon>Myida</taxon>
        <taxon>Dreissenoidea</taxon>
        <taxon>Dreissenidae</taxon>
        <taxon>Dreissena</taxon>
    </lineage>
</organism>
<evidence type="ECO:0000256" key="3">
    <source>
        <dbReference type="ARBA" id="ARBA00022574"/>
    </source>
</evidence>
<protein>
    <recommendedName>
        <fullName evidence="5">IFT121/TULP4 N-terminal domain-containing protein</fullName>
    </recommendedName>
</protein>
<dbReference type="InterPro" id="IPR056159">
    <property type="entry name" value="Beta-prop_IFT121_TULP_N"/>
</dbReference>
<keyword evidence="4" id="KW-0677">Repeat</keyword>
<comment type="subcellular location">
    <subcellularLocation>
        <location evidence="1">Cytoplasm</location>
    </subcellularLocation>
</comment>
<accession>A0A9D3Z3U5</accession>
<dbReference type="GO" id="GO:0005737">
    <property type="term" value="C:cytoplasm"/>
    <property type="evidence" value="ECO:0007669"/>
    <property type="project" value="UniProtKB-SubCell"/>
</dbReference>
<proteinExistence type="predicted"/>
<keyword evidence="7" id="KW-1185">Reference proteome</keyword>
<evidence type="ECO:0000256" key="1">
    <source>
        <dbReference type="ARBA" id="ARBA00004496"/>
    </source>
</evidence>
<sequence>MINNRNKSVVRSMAWNADGQKICIVYEDGAVIVGSVDGNRIWGKELKGIQLTYVEVKV</sequence>
<evidence type="ECO:0000259" key="5">
    <source>
        <dbReference type="Pfam" id="PF24797"/>
    </source>
</evidence>
<comment type="caution">
    <text evidence="6">The sequence shown here is derived from an EMBL/GenBank/DDBJ whole genome shotgun (WGS) entry which is preliminary data.</text>
</comment>
<feature type="domain" description="IFT121/TULP4 N-terminal" evidence="5">
    <location>
        <begin position="1"/>
        <end position="55"/>
    </location>
</feature>
<gene>
    <name evidence="6" type="ORF">DPMN_069127</name>
</gene>
<dbReference type="EMBL" id="JAIWYP010000014">
    <property type="protein sequence ID" value="KAH3709664.1"/>
    <property type="molecule type" value="Genomic_DNA"/>
</dbReference>
<keyword evidence="2" id="KW-0963">Cytoplasm</keyword>
<reference evidence="6" key="2">
    <citation type="submission" date="2020-11" db="EMBL/GenBank/DDBJ databases">
        <authorList>
            <person name="McCartney M.A."/>
            <person name="Auch B."/>
            <person name="Kono T."/>
            <person name="Mallez S."/>
            <person name="Becker A."/>
            <person name="Gohl D.M."/>
            <person name="Silverstein K.A.T."/>
            <person name="Koren S."/>
            <person name="Bechman K.B."/>
            <person name="Herman A."/>
            <person name="Abrahante J.E."/>
            <person name="Garbe J."/>
        </authorList>
    </citation>
    <scope>NUCLEOTIDE SEQUENCE</scope>
    <source>
        <strain evidence="6">Duluth1</strain>
        <tissue evidence="6">Whole animal</tissue>
    </source>
</reference>
<keyword evidence="3" id="KW-0853">WD repeat</keyword>
<evidence type="ECO:0000256" key="4">
    <source>
        <dbReference type="ARBA" id="ARBA00022737"/>
    </source>
</evidence>